<accession>A0A165XPZ4</accession>
<feature type="region of interest" description="Disordered" evidence="1">
    <location>
        <begin position="58"/>
        <end position="77"/>
    </location>
</feature>
<reference evidence="2 3" key="1">
    <citation type="journal article" date="2016" name="Mol. Biol. Evol.">
        <title>Comparative Genomics of Early-Diverging Mushroom-Forming Fungi Provides Insights into the Origins of Lignocellulose Decay Capabilities.</title>
        <authorList>
            <person name="Nagy L.G."/>
            <person name="Riley R."/>
            <person name="Tritt A."/>
            <person name="Adam C."/>
            <person name="Daum C."/>
            <person name="Floudas D."/>
            <person name="Sun H."/>
            <person name="Yadav J.S."/>
            <person name="Pangilinan J."/>
            <person name="Larsson K.H."/>
            <person name="Matsuura K."/>
            <person name="Barry K."/>
            <person name="Labutti K."/>
            <person name="Kuo R."/>
            <person name="Ohm R.A."/>
            <person name="Bhattacharya S.S."/>
            <person name="Shirouzu T."/>
            <person name="Yoshinaga Y."/>
            <person name="Martin F.M."/>
            <person name="Grigoriev I.V."/>
            <person name="Hibbett D.S."/>
        </authorList>
    </citation>
    <scope>NUCLEOTIDE SEQUENCE [LARGE SCALE GENOMIC DNA]</scope>
    <source>
        <strain evidence="2 3">CBS 109695</strain>
    </source>
</reference>
<sequence>MSHNHSWTRKPGSIAKAFATSRGRLLLGLFRFGCAIPDAPGAKGASWAILIDKARSRRSSSVSGREQQSFLPSLGPTVDRPHYGQDLTLGLAIGGNEIQSHNTRRGARCPSPTHTAAPAPGLSPYRHTVPRSSLCRLGGIRGRVSCGDHRISTPFPGPNRNPILAEIEADNTSPHHRKQAGADADAPIVEEDALDFANFSSAEGITWCAMAKAGLDLRLYGDEGWDGERGAECLMAIGMRDIPPASLGISSFLSNATANARVMSKSDPPMGNIINTHSYAGAGRPQTEESSGNGHTPAQQVFPSTSHSVSIRLRRGMRRSKCTSACIKVYVHVCFRGGGEREITNRREQAGLRAEGFRTSSRRLVDKTSAHLYLLLVTLYPDHVDSTVVVLYSSVGDSV</sequence>
<feature type="region of interest" description="Disordered" evidence="1">
    <location>
        <begin position="101"/>
        <end position="124"/>
    </location>
</feature>
<evidence type="ECO:0000256" key="1">
    <source>
        <dbReference type="SAM" id="MobiDB-lite"/>
    </source>
</evidence>
<organism evidence="2 3">
    <name type="scientific">Athelia psychrophila</name>
    <dbReference type="NCBI Taxonomy" id="1759441"/>
    <lineage>
        <taxon>Eukaryota</taxon>
        <taxon>Fungi</taxon>
        <taxon>Dikarya</taxon>
        <taxon>Basidiomycota</taxon>
        <taxon>Agaricomycotina</taxon>
        <taxon>Agaricomycetes</taxon>
        <taxon>Agaricomycetidae</taxon>
        <taxon>Atheliales</taxon>
        <taxon>Atheliaceae</taxon>
        <taxon>Athelia</taxon>
    </lineage>
</organism>
<dbReference type="AlphaFoldDB" id="A0A165XPZ4"/>
<keyword evidence="3" id="KW-1185">Reference proteome</keyword>
<name>A0A165XPZ4_9AGAM</name>
<protein>
    <submittedName>
        <fullName evidence="2">Uncharacterized protein</fullName>
    </submittedName>
</protein>
<feature type="compositionally biased region" description="Polar residues" evidence="1">
    <location>
        <begin position="288"/>
        <end position="307"/>
    </location>
</feature>
<proteinExistence type="predicted"/>
<dbReference type="EMBL" id="KV417714">
    <property type="protein sequence ID" value="KZP08770.1"/>
    <property type="molecule type" value="Genomic_DNA"/>
</dbReference>
<feature type="region of interest" description="Disordered" evidence="1">
    <location>
        <begin position="279"/>
        <end position="307"/>
    </location>
</feature>
<dbReference type="Proteomes" id="UP000076532">
    <property type="component" value="Unassembled WGS sequence"/>
</dbReference>
<evidence type="ECO:0000313" key="3">
    <source>
        <dbReference type="Proteomes" id="UP000076532"/>
    </source>
</evidence>
<evidence type="ECO:0000313" key="2">
    <source>
        <dbReference type="EMBL" id="KZP08770.1"/>
    </source>
</evidence>
<gene>
    <name evidence="2" type="ORF">FIBSPDRAFT_938808</name>
</gene>